<dbReference type="GO" id="GO:0016192">
    <property type="term" value="P:vesicle-mediated transport"/>
    <property type="evidence" value="ECO:0007669"/>
    <property type="project" value="InterPro"/>
</dbReference>
<dbReference type="Pfam" id="PF00995">
    <property type="entry name" value="Sec1"/>
    <property type="match status" value="1"/>
</dbReference>
<dbReference type="InterPro" id="IPR027482">
    <property type="entry name" value="Sec1-like_dom2"/>
</dbReference>
<accession>A0A6T7FDC0</accession>
<dbReference type="PIRSF" id="PIRSF005715">
    <property type="entry name" value="VPS45_Sec1"/>
    <property type="match status" value="1"/>
</dbReference>
<dbReference type="AlphaFoldDB" id="A0A6T7FDC0"/>
<dbReference type="EMBL" id="HBHQ01001698">
    <property type="protein sequence ID" value="CAD9809244.1"/>
    <property type="molecule type" value="Transcribed_RNA"/>
</dbReference>
<comment type="similarity">
    <text evidence="1">Belongs to the STXBP/unc-18/SEC1 family.</text>
</comment>
<evidence type="ECO:0008006" key="5">
    <source>
        <dbReference type="Google" id="ProtNLM"/>
    </source>
</evidence>
<dbReference type="Gene3D" id="3.40.50.2060">
    <property type="match status" value="1"/>
</dbReference>
<evidence type="ECO:0000256" key="1">
    <source>
        <dbReference type="ARBA" id="ARBA00009884"/>
    </source>
</evidence>
<evidence type="ECO:0000256" key="2">
    <source>
        <dbReference type="SAM" id="MobiDB-lite"/>
    </source>
</evidence>
<evidence type="ECO:0000313" key="3">
    <source>
        <dbReference type="EMBL" id="CAD9809243.1"/>
    </source>
</evidence>
<reference evidence="4" key="1">
    <citation type="submission" date="2021-01" db="EMBL/GenBank/DDBJ databases">
        <authorList>
            <person name="Corre E."/>
            <person name="Pelletier E."/>
            <person name="Niang G."/>
            <person name="Scheremetjew M."/>
            <person name="Finn R."/>
            <person name="Kale V."/>
            <person name="Holt S."/>
            <person name="Cochrane G."/>
            <person name="Meng A."/>
            <person name="Brown T."/>
            <person name="Cohen L."/>
        </authorList>
    </citation>
    <scope>NUCLEOTIDE SEQUENCE</scope>
    <source>
        <strain evidence="4">CCMP2084</strain>
    </source>
</reference>
<organism evidence="4">
    <name type="scientific">Attheya septentrionalis</name>
    <dbReference type="NCBI Taxonomy" id="420275"/>
    <lineage>
        <taxon>Eukaryota</taxon>
        <taxon>Sar</taxon>
        <taxon>Stramenopiles</taxon>
        <taxon>Ochrophyta</taxon>
        <taxon>Bacillariophyta</taxon>
        <taxon>Coscinodiscophyceae</taxon>
        <taxon>Chaetocerotophycidae</taxon>
        <taxon>Chaetocerotales</taxon>
        <taxon>Attheyaceae</taxon>
        <taxon>Attheya</taxon>
    </lineage>
</organism>
<proteinExistence type="inferred from homology"/>
<dbReference type="InterPro" id="IPR043127">
    <property type="entry name" value="Sec-1-like_dom3a"/>
</dbReference>
<sequence length="702" mass="75607">MSVMPMPSAPGSGGAALSPSSSSLKGAQLAAVSRMLALNSDADSGGASAADDSYNISSGTASTAGSSAIVQQWKILIYDTACRSIISPLLSVSQLRNRGVTLHLLLHSEREPIPDVPAVYFVEPTRENLARIAQDCAKGLYARSHLNFVRKLDRGLMEEFARLVVQSPPSPRPALQSIASVHDQYLDYVCLERNLFSLNKKDSYVTYNSHNVTEQGIEDAMNQIAYGLFSVVASQGQVPVIRCPRGGAPEMVARKLNRMIAEHPTLIRGKGLTGTTLQSHHRPLLVILDRNADLITPIQHASTYQALIDDVLDHSANRVIFTVKPTPDGGRSAKAVKKRYDLDADDDPFYSRHKFNPFPEAIESNGAELQDVTTRESEIRSKTTDGGKAAAAVAVVVAPEGSSATELATAVDSLPALLERKKQLEVHTSILQAVMNEVATRDVPQFYELESALSTGSYRNDLAKAKSEVLGLVTDASKGNVHDKIRLLMVYALATAAKTADVDEVASSIRSSLESTAGSSGVDKETQAKLDMGLNALGYVKKLRSMQMIPTMTASEDFTTYESKGRGGGGGGDMLSSFMARASTQASGLLAKATDKVGTMLGKIHKQHATKVVENLCEFKPASEDEEFLYLDPKVKGDVDVVALRNMNRSPIRQVICFMIGGGCYGEYQNLQMAATDRRSISYGSTELVNPSVFLSQLGKLS</sequence>
<evidence type="ECO:0000313" key="4">
    <source>
        <dbReference type="EMBL" id="CAD9809244.1"/>
    </source>
</evidence>
<gene>
    <name evidence="3" type="ORF">ASEP1449_LOCUS1066</name>
    <name evidence="4" type="ORF">ASEP1449_LOCUS1067</name>
</gene>
<name>A0A6T7FDC0_9STRA</name>
<dbReference type="InterPro" id="IPR043154">
    <property type="entry name" value="Sec-1-like_dom1"/>
</dbReference>
<dbReference type="Gene3D" id="3.90.830.10">
    <property type="entry name" value="Syntaxin Binding Protein 1, Chain A, domain 2"/>
    <property type="match status" value="1"/>
</dbReference>
<dbReference type="Gene3D" id="3.40.50.1910">
    <property type="match status" value="1"/>
</dbReference>
<dbReference type="InterPro" id="IPR036045">
    <property type="entry name" value="Sec1-like_sf"/>
</dbReference>
<feature type="region of interest" description="Disordered" evidence="2">
    <location>
        <begin position="1"/>
        <end position="20"/>
    </location>
</feature>
<protein>
    <recommendedName>
        <fullName evidence="5">Sec1 family domain-containing protein 1</fullName>
    </recommendedName>
</protein>
<dbReference type="EMBL" id="HBHQ01001697">
    <property type="protein sequence ID" value="CAD9809243.1"/>
    <property type="molecule type" value="Transcribed_RNA"/>
</dbReference>
<dbReference type="Gene3D" id="1.25.40.60">
    <property type="match status" value="1"/>
</dbReference>
<dbReference type="SUPFAM" id="SSF56815">
    <property type="entry name" value="Sec1/munc18-like (SM) proteins"/>
    <property type="match status" value="1"/>
</dbReference>
<dbReference type="PANTHER" id="PTHR11679">
    <property type="entry name" value="VESICLE PROTEIN SORTING-ASSOCIATED"/>
    <property type="match status" value="1"/>
</dbReference>
<dbReference type="InterPro" id="IPR001619">
    <property type="entry name" value="Sec1-like"/>
</dbReference>